<dbReference type="PANTHER" id="PTHR38455">
    <property type="entry name" value="HYPOTHETICAL CYTOSOLIC PROTEIN"/>
    <property type="match status" value="1"/>
</dbReference>
<proteinExistence type="predicted"/>
<name>A0A081L893_9BACI</name>
<sequence length="68" mass="7870">MADKAFGLHDVVEMKKPHPCGANRWKVIRLGMDIRIKCEGCGHSVMIPRRDFERKMKKILVKHEEPTA</sequence>
<evidence type="ECO:0000313" key="2">
    <source>
        <dbReference type="Proteomes" id="UP000028091"/>
    </source>
</evidence>
<reference evidence="1 2" key="1">
    <citation type="submission" date="2012-09" db="EMBL/GenBank/DDBJ databases">
        <title>Genome Sequence of Bacillus sp. DW5-4.</title>
        <authorList>
            <person name="Lai Q."/>
            <person name="Liu Y."/>
            <person name="Shao Z."/>
        </authorList>
    </citation>
    <scope>NUCLEOTIDE SEQUENCE [LARGE SCALE GENOMIC DNA]</scope>
    <source>
        <strain evidence="1 2">DW5-4</strain>
    </source>
</reference>
<dbReference type="GeneID" id="61768339"/>
<dbReference type="AlphaFoldDB" id="A0A081L893"/>
<dbReference type="eggNOG" id="COG4481">
    <property type="taxonomic scope" value="Bacteria"/>
</dbReference>
<accession>A0A081L893</accession>
<dbReference type="EMBL" id="JOTP01000022">
    <property type="protein sequence ID" value="KEP25469.1"/>
    <property type="molecule type" value="Genomic_DNA"/>
</dbReference>
<dbReference type="PANTHER" id="PTHR38455:SF1">
    <property type="entry name" value="DUF951 DOMAIN-CONTAINING PROTEIN"/>
    <property type="match status" value="1"/>
</dbReference>
<keyword evidence="2" id="KW-1185">Reference proteome</keyword>
<dbReference type="OrthoDB" id="9802710at2"/>
<organism evidence="1 2">
    <name type="scientific">Bacillus zhangzhouensis</name>
    <dbReference type="NCBI Taxonomy" id="1178540"/>
    <lineage>
        <taxon>Bacteria</taxon>
        <taxon>Bacillati</taxon>
        <taxon>Bacillota</taxon>
        <taxon>Bacilli</taxon>
        <taxon>Bacillales</taxon>
        <taxon>Bacillaceae</taxon>
        <taxon>Bacillus</taxon>
    </lineage>
</organism>
<dbReference type="PIRSF" id="PIRSF037263">
    <property type="entry name" value="DUF951_bac"/>
    <property type="match status" value="1"/>
</dbReference>
<gene>
    <name evidence="1" type="ORF">BA70_08720</name>
</gene>
<evidence type="ECO:0008006" key="3">
    <source>
        <dbReference type="Google" id="ProtNLM"/>
    </source>
</evidence>
<dbReference type="InterPro" id="IPR009296">
    <property type="entry name" value="DUF951"/>
</dbReference>
<dbReference type="Proteomes" id="UP000028091">
    <property type="component" value="Unassembled WGS sequence"/>
</dbReference>
<comment type="caution">
    <text evidence="1">The sequence shown here is derived from an EMBL/GenBank/DDBJ whole genome shotgun (WGS) entry which is preliminary data.</text>
</comment>
<evidence type="ECO:0000313" key="1">
    <source>
        <dbReference type="EMBL" id="KEP25469.1"/>
    </source>
</evidence>
<dbReference type="Pfam" id="PF06107">
    <property type="entry name" value="DUF951"/>
    <property type="match status" value="1"/>
</dbReference>
<protein>
    <recommendedName>
        <fullName evidence="3">DUF951 domain-containing protein</fullName>
    </recommendedName>
</protein>
<dbReference type="RefSeq" id="WP_008347561.1">
    <property type="nucleotide sequence ID" value="NZ_JALPZN010000005.1"/>
</dbReference>